<sequence length="871" mass="96404">MPTFTADQPVRHPQHGEGRVIADLGVTVVVRFGVAIEQVEATELSRVRSINDALADGQFDDALASLSRAQALAIRSVNDQWGVFSRSRVQLLPHQLWVCRQVTRTWPTRWLVADDVGLGKTIEAGLIVEPLLSSGRVRRLLVLTPARLVGQWRARLKTMFDIRLQEYAADLDRGRINFWETSQQVVASFHTVRMKGARERLLTAEPWDLIIVDEAHHFQAQERTTTLAFSLLQALEDAGKVKSLVLFTGTPHRGKDYSFMSLMQLVRPDLFDPEREIGDQLPDLHKAMIRNNKALVTDLQGNKLFRPVATETVDYGYSAAEAAFYGTMSDFIIDGRAYALSLTGRQQTARMLLLIALQKLAASSIAAIGAALERRRATLARRLSEGAAPEESEPETLDEAAEAEESRPDQVALLLMKDEIERLDEILELARKVGQETKVTRLLALIETRLPSDEPVLLFTEYKATQALVFSSIEKRFGSGCIGFINGDERLVVAGGANRSRMLQCPRDMAAADFNAGQTRFLISTEAGGEGIDLQERCATLVHVDLPWNPMRLHQRVGRLNRYGQKRPVQVFLLRNPETVEARIWALLQEKLARIQSALSASMEEAEDISQLVIGMRSGGFFDELFAEGLRRPSDSLSDWFNAQTVQFGGTDAVEAVRALVGNVARYDFQSSSAEIPKLDLPALEPFFRHAMQLANRRVTRSETGLSVATPESWRGSPDLKGRYDGLVLERTLPADQAMVRLLGVGHPLMDRALTESNDRQAFLARVKGLSGPLVIALAEDEITGTGATVHRVIFGVDGSPGCSVSCLRDWELLSRINELQPCTEAASSPSIDEVSAIRQLIGNLLTTASQLALPFRCPRFTPLMAMLPGS</sequence>
<dbReference type="Pfam" id="PF00176">
    <property type="entry name" value="SNF2-rel_dom"/>
    <property type="match status" value="1"/>
</dbReference>
<dbReference type="PROSITE" id="PS51192">
    <property type="entry name" value="HELICASE_ATP_BIND_1"/>
    <property type="match status" value="1"/>
</dbReference>
<dbReference type="InterPro" id="IPR027417">
    <property type="entry name" value="P-loop_NTPase"/>
</dbReference>
<dbReference type="Gene3D" id="3.40.50.10810">
    <property type="entry name" value="Tandem AAA-ATPase domain"/>
    <property type="match status" value="1"/>
</dbReference>
<keyword evidence="2" id="KW-0378">Hydrolase</keyword>
<dbReference type="PANTHER" id="PTHR45766">
    <property type="entry name" value="DNA ANNEALING HELICASE AND ENDONUCLEASE ZRANB3 FAMILY MEMBER"/>
    <property type="match status" value="1"/>
</dbReference>
<dbReference type="SMART" id="SM00490">
    <property type="entry name" value="HELICc"/>
    <property type="match status" value="1"/>
</dbReference>
<organism evidence="8 9">
    <name type="scientific">Rhodoblastus acidophilus</name>
    <name type="common">Rhodopseudomonas acidophila</name>
    <dbReference type="NCBI Taxonomy" id="1074"/>
    <lineage>
        <taxon>Bacteria</taxon>
        <taxon>Pseudomonadati</taxon>
        <taxon>Pseudomonadota</taxon>
        <taxon>Alphaproteobacteria</taxon>
        <taxon>Hyphomicrobiales</taxon>
        <taxon>Rhodoblastaceae</taxon>
        <taxon>Rhodoblastus</taxon>
    </lineage>
</organism>
<reference evidence="8 9" key="1">
    <citation type="submission" date="2019-11" db="EMBL/GenBank/DDBJ databases">
        <title>Whole-genome sequence of a Rhodoblastus acidophilus DSM 142.</title>
        <authorList>
            <person name="Kyndt J.A."/>
            <person name="Meyer T.E."/>
        </authorList>
    </citation>
    <scope>NUCLEOTIDE SEQUENCE [LARGE SCALE GENOMIC DNA]</scope>
    <source>
        <strain evidence="8 9">DSM 142</strain>
    </source>
</reference>
<feature type="region of interest" description="Disordered" evidence="5">
    <location>
        <begin position="383"/>
        <end position="407"/>
    </location>
</feature>
<keyword evidence="3 8" id="KW-0347">Helicase</keyword>
<comment type="caution">
    <text evidence="8">The sequence shown here is derived from an EMBL/GenBank/DDBJ whole genome shotgun (WGS) entry which is preliminary data.</text>
</comment>
<dbReference type="InterPro" id="IPR001650">
    <property type="entry name" value="Helicase_C-like"/>
</dbReference>
<keyword evidence="4" id="KW-0067">ATP-binding</keyword>
<feature type="compositionally biased region" description="Acidic residues" evidence="5">
    <location>
        <begin position="388"/>
        <end position="403"/>
    </location>
</feature>
<dbReference type="InterPro" id="IPR057342">
    <property type="entry name" value="DEXDc_RapA"/>
</dbReference>
<dbReference type="GO" id="GO:0005524">
    <property type="term" value="F:ATP binding"/>
    <property type="evidence" value="ECO:0007669"/>
    <property type="project" value="UniProtKB-KW"/>
</dbReference>
<dbReference type="CDD" id="cd18793">
    <property type="entry name" value="SF2_C_SNF"/>
    <property type="match status" value="1"/>
</dbReference>
<gene>
    <name evidence="8" type="ORF">GJ654_12510</name>
</gene>
<evidence type="ECO:0000256" key="3">
    <source>
        <dbReference type="ARBA" id="ARBA00022806"/>
    </source>
</evidence>
<dbReference type="RefSeq" id="WP_210350830.1">
    <property type="nucleotide sequence ID" value="NZ_JAOQNR010000012.1"/>
</dbReference>
<keyword evidence="1" id="KW-0547">Nucleotide-binding</keyword>
<accession>A0A6N8DNA5</accession>
<dbReference type="GO" id="GO:0016787">
    <property type="term" value="F:hydrolase activity"/>
    <property type="evidence" value="ECO:0007669"/>
    <property type="project" value="UniProtKB-KW"/>
</dbReference>
<dbReference type="GO" id="GO:0004386">
    <property type="term" value="F:helicase activity"/>
    <property type="evidence" value="ECO:0007669"/>
    <property type="project" value="UniProtKB-KW"/>
</dbReference>
<evidence type="ECO:0000313" key="9">
    <source>
        <dbReference type="Proteomes" id="UP000439113"/>
    </source>
</evidence>
<dbReference type="CDD" id="cd18011">
    <property type="entry name" value="DEXDc_RapA"/>
    <property type="match status" value="1"/>
</dbReference>
<evidence type="ECO:0000256" key="4">
    <source>
        <dbReference type="ARBA" id="ARBA00022840"/>
    </source>
</evidence>
<dbReference type="AlphaFoldDB" id="A0A6N8DNA5"/>
<dbReference type="Proteomes" id="UP000439113">
    <property type="component" value="Unassembled WGS sequence"/>
</dbReference>
<evidence type="ECO:0000313" key="8">
    <source>
        <dbReference type="EMBL" id="MTV31808.1"/>
    </source>
</evidence>
<protein>
    <submittedName>
        <fullName evidence="8">Helicase SNF2</fullName>
    </submittedName>
</protein>
<dbReference type="InterPro" id="IPR000330">
    <property type="entry name" value="SNF2_N"/>
</dbReference>
<evidence type="ECO:0000256" key="5">
    <source>
        <dbReference type="SAM" id="MobiDB-lite"/>
    </source>
</evidence>
<dbReference type="SMART" id="SM00487">
    <property type="entry name" value="DEXDc"/>
    <property type="match status" value="1"/>
</dbReference>
<dbReference type="PANTHER" id="PTHR45766:SF6">
    <property type="entry name" value="SWI_SNF-RELATED MATRIX-ASSOCIATED ACTIN-DEPENDENT REGULATOR OF CHROMATIN SUBFAMILY A-LIKE PROTEIN 1"/>
    <property type="match status" value="1"/>
</dbReference>
<dbReference type="SUPFAM" id="SSF52540">
    <property type="entry name" value="P-loop containing nucleoside triphosphate hydrolases"/>
    <property type="match status" value="2"/>
</dbReference>
<proteinExistence type="predicted"/>
<evidence type="ECO:0000259" key="7">
    <source>
        <dbReference type="PROSITE" id="PS51194"/>
    </source>
</evidence>
<feature type="domain" description="Helicase ATP-binding" evidence="6">
    <location>
        <begin position="111"/>
        <end position="269"/>
    </location>
</feature>
<evidence type="ECO:0000256" key="2">
    <source>
        <dbReference type="ARBA" id="ARBA00022801"/>
    </source>
</evidence>
<dbReference type="PROSITE" id="PS51194">
    <property type="entry name" value="HELICASE_CTER"/>
    <property type="match status" value="1"/>
</dbReference>
<dbReference type="InterPro" id="IPR014001">
    <property type="entry name" value="Helicase_ATP-bd"/>
</dbReference>
<dbReference type="Gene3D" id="3.40.50.300">
    <property type="entry name" value="P-loop containing nucleotide triphosphate hydrolases"/>
    <property type="match status" value="1"/>
</dbReference>
<dbReference type="InterPro" id="IPR049730">
    <property type="entry name" value="SNF2/RAD54-like_C"/>
</dbReference>
<dbReference type="Pfam" id="PF00271">
    <property type="entry name" value="Helicase_C"/>
    <property type="match status" value="1"/>
</dbReference>
<feature type="domain" description="Helicase C-terminal" evidence="7">
    <location>
        <begin position="438"/>
        <end position="610"/>
    </location>
</feature>
<dbReference type="InterPro" id="IPR038718">
    <property type="entry name" value="SNF2-like_sf"/>
</dbReference>
<dbReference type="EMBL" id="WNKS01000010">
    <property type="protein sequence ID" value="MTV31808.1"/>
    <property type="molecule type" value="Genomic_DNA"/>
</dbReference>
<evidence type="ECO:0000256" key="1">
    <source>
        <dbReference type="ARBA" id="ARBA00022741"/>
    </source>
</evidence>
<name>A0A6N8DNA5_RHOAC</name>
<evidence type="ECO:0000259" key="6">
    <source>
        <dbReference type="PROSITE" id="PS51192"/>
    </source>
</evidence>